<sequence>MVKKIFGIYNFFVPVTKLFGTMPIPKITIFKKLISGTNFIFLNLEEQWRLRKSIKQSYDLITKLFV</sequence>
<organism evidence="1">
    <name type="scientific">Strongyloides stercoralis</name>
    <name type="common">Threadworm</name>
    <dbReference type="NCBI Taxonomy" id="6248"/>
    <lineage>
        <taxon>Eukaryota</taxon>
        <taxon>Metazoa</taxon>
        <taxon>Ecdysozoa</taxon>
        <taxon>Nematoda</taxon>
        <taxon>Chromadorea</taxon>
        <taxon>Rhabditida</taxon>
        <taxon>Tylenchina</taxon>
        <taxon>Panagrolaimomorpha</taxon>
        <taxon>Strongyloidoidea</taxon>
        <taxon>Strongyloididae</taxon>
        <taxon>Strongyloides</taxon>
    </lineage>
</organism>
<evidence type="ECO:0000313" key="1">
    <source>
        <dbReference type="WBParaSite" id="SSTP_0001133100.1"/>
    </source>
</evidence>
<proteinExistence type="predicted"/>
<dbReference type="AlphaFoldDB" id="A0A0K0EPE7"/>
<dbReference type="WBParaSite" id="SSTP_0001133100.1">
    <property type="protein sequence ID" value="SSTP_0001133100.1"/>
    <property type="gene ID" value="SSTP_0001133100"/>
</dbReference>
<name>A0A0K0EPE7_STRER</name>
<accession>A0A0K0EPE7</accession>
<reference evidence="1" key="1">
    <citation type="submission" date="2015-08" db="UniProtKB">
        <authorList>
            <consortium name="WormBaseParasite"/>
        </authorList>
    </citation>
    <scope>IDENTIFICATION</scope>
</reference>
<protein>
    <submittedName>
        <fullName evidence="1">Uncharacterized protein</fullName>
    </submittedName>
</protein>